<gene>
    <name evidence="1" type="ORF">IAC74_07585</name>
</gene>
<comment type="caution">
    <text evidence="1">The sequence shown here is derived from an EMBL/GenBank/DDBJ whole genome shotgun (WGS) entry which is preliminary data.</text>
</comment>
<reference evidence="1" key="1">
    <citation type="submission" date="2020-10" db="EMBL/GenBank/DDBJ databases">
        <authorList>
            <person name="Gilroy R."/>
        </authorList>
    </citation>
    <scope>NUCLEOTIDE SEQUENCE</scope>
    <source>
        <strain evidence="1">4920</strain>
    </source>
</reference>
<evidence type="ECO:0000313" key="1">
    <source>
        <dbReference type="EMBL" id="HIV03422.1"/>
    </source>
</evidence>
<dbReference type="AlphaFoldDB" id="A0A9D1NHT6"/>
<feature type="non-terminal residue" evidence="1">
    <location>
        <position position="145"/>
    </location>
</feature>
<dbReference type="EMBL" id="DVOF01000228">
    <property type="protein sequence ID" value="HIV03422.1"/>
    <property type="molecule type" value="Genomic_DNA"/>
</dbReference>
<sequence>MKITEAIARADALYPNSYTREEKLSWAYELTAMIAEKYRRLYDSIELQGGLDEIQLPTSILEEDIEGVYVDGVWYDKVDARSFEDSLGRDAAIKIVYKLRAAPYEEPVYEGNYLVQDNGITIPNTYFRVGDRLRITKEDSSAEYD</sequence>
<protein>
    <submittedName>
        <fullName evidence="1">Uncharacterized protein</fullName>
    </submittedName>
</protein>
<reference evidence="1" key="2">
    <citation type="journal article" date="2021" name="PeerJ">
        <title>Extensive microbial diversity within the chicken gut microbiome revealed by metagenomics and culture.</title>
        <authorList>
            <person name="Gilroy R."/>
            <person name="Ravi A."/>
            <person name="Getino M."/>
            <person name="Pursley I."/>
            <person name="Horton D.L."/>
            <person name="Alikhan N.F."/>
            <person name="Baker D."/>
            <person name="Gharbi K."/>
            <person name="Hall N."/>
            <person name="Watson M."/>
            <person name="Adriaenssens E.M."/>
            <person name="Foster-Nyarko E."/>
            <person name="Jarju S."/>
            <person name="Secka A."/>
            <person name="Antonio M."/>
            <person name="Oren A."/>
            <person name="Chaudhuri R.R."/>
            <person name="La Ragione R."/>
            <person name="Hildebrand F."/>
            <person name="Pallen M.J."/>
        </authorList>
    </citation>
    <scope>NUCLEOTIDE SEQUENCE</scope>
    <source>
        <strain evidence="1">4920</strain>
    </source>
</reference>
<accession>A0A9D1NHT6</accession>
<organism evidence="1 2">
    <name type="scientific">Candidatus Aphodoplasma excrementigallinarum</name>
    <dbReference type="NCBI Taxonomy" id="2840673"/>
    <lineage>
        <taxon>Bacteria</taxon>
        <taxon>Bacillati</taxon>
        <taxon>Bacillota</taxon>
        <taxon>Clostridia</taxon>
        <taxon>Eubacteriales</taxon>
        <taxon>Candidatus Aphodoplasma</taxon>
    </lineage>
</organism>
<proteinExistence type="predicted"/>
<dbReference type="Proteomes" id="UP000886743">
    <property type="component" value="Unassembled WGS sequence"/>
</dbReference>
<name>A0A9D1NHT6_9FIRM</name>
<evidence type="ECO:0000313" key="2">
    <source>
        <dbReference type="Proteomes" id="UP000886743"/>
    </source>
</evidence>